<name>A0AAW0EA10_9AGAR</name>
<keyword evidence="7" id="KW-0915">Sodium</keyword>
<evidence type="ECO:0000256" key="9">
    <source>
        <dbReference type="ARBA" id="ARBA00023136"/>
    </source>
</evidence>
<evidence type="ECO:0000256" key="3">
    <source>
        <dbReference type="ARBA" id="ARBA00022448"/>
    </source>
</evidence>
<gene>
    <name evidence="14" type="ORF">VNI00_000845</name>
</gene>
<feature type="transmembrane region" description="Helical" evidence="12">
    <location>
        <begin position="60"/>
        <end position="82"/>
    </location>
</feature>
<evidence type="ECO:0000256" key="1">
    <source>
        <dbReference type="ARBA" id="ARBA00004141"/>
    </source>
</evidence>
<dbReference type="GO" id="GO:0120029">
    <property type="term" value="P:proton export across plasma membrane"/>
    <property type="evidence" value="ECO:0007669"/>
    <property type="project" value="InterPro"/>
</dbReference>
<dbReference type="EMBL" id="JAYKXP010000002">
    <property type="protein sequence ID" value="KAK7061109.1"/>
    <property type="molecule type" value="Genomic_DNA"/>
</dbReference>
<reference evidence="14 15" key="1">
    <citation type="submission" date="2024-01" db="EMBL/GenBank/DDBJ databases">
        <title>A draft genome for a cacao thread blight-causing isolate of Paramarasmius palmivorus.</title>
        <authorList>
            <person name="Baruah I.K."/>
            <person name="Bukari Y."/>
            <person name="Amoako-Attah I."/>
            <person name="Meinhardt L.W."/>
            <person name="Bailey B.A."/>
            <person name="Cohen S.P."/>
        </authorList>
    </citation>
    <scope>NUCLEOTIDE SEQUENCE [LARGE SCALE GENOMIC DNA]</scope>
    <source>
        <strain evidence="14 15">GH-12</strain>
    </source>
</reference>
<evidence type="ECO:0000256" key="2">
    <source>
        <dbReference type="ARBA" id="ARBA00005248"/>
    </source>
</evidence>
<keyword evidence="5 12" id="KW-0812">Transmembrane</keyword>
<dbReference type="GO" id="GO:0005886">
    <property type="term" value="C:plasma membrane"/>
    <property type="evidence" value="ECO:0007669"/>
    <property type="project" value="InterPro"/>
</dbReference>
<keyword evidence="4" id="KW-0050">Antiport</keyword>
<sequence length="318" mass="34270">MALRGFINKEAYLAQLLALALLTMGIASTIGSDDLLAAFAAGSAISWDGDYNTHIENEAFATIIDFVLNCACFLYIGAWLPFETWHSETLGTDVWRLIVLFVVVLTLRRIPAILFLVLDVKWSPFPLITSYAGPMGVGAVFVSSLALTKLPEPTNPPGSQAELLAAIIQPIVSFIVLGSIIIHGFSVVLLSFTLGLRARSRTLTLVDQPNILPGLDLVRDNIRATGAHRRSSFKNIDADPDVDVDVASIRSGRTAIPTIPEVEPAAQPGPSSSARASMVGDAKVLRFASKEDVIGDDEVAEPGERDMQKSQDHSTRMT</sequence>
<comment type="subcellular location">
    <subcellularLocation>
        <location evidence="1">Membrane</location>
        <topology evidence="1">Multi-pass membrane protein</topology>
    </subcellularLocation>
</comment>
<feature type="region of interest" description="Disordered" evidence="11">
    <location>
        <begin position="291"/>
        <end position="318"/>
    </location>
</feature>
<dbReference type="GO" id="GO:0030007">
    <property type="term" value="P:intracellular potassium ion homeostasis"/>
    <property type="evidence" value="ECO:0007669"/>
    <property type="project" value="TreeGrafter"/>
</dbReference>
<evidence type="ECO:0000256" key="12">
    <source>
        <dbReference type="SAM" id="Phobius"/>
    </source>
</evidence>
<keyword evidence="9 12" id="KW-0472">Membrane</keyword>
<evidence type="ECO:0000313" key="14">
    <source>
        <dbReference type="EMBL" id="KAK7061109.1"/>
    </source>
</evidence>
<feature type="compositionally biased region" description="Basic and acidic residues" evidence="11">
    <location>
        <begin position="302"/>
        <end position="318"/>
    </location>
</feature>
<dbReference type="Pfam" id="PF00999">
    <property type="entry name" value="Na_H_Exchanger"/>
    <property type="match status" value="1"/>
</dbReference>
<evidence type="ECO:0000256" key="11">
    <source>
        <dbReference type="SAM" id="MobiDB-lite"/>
    </source>
</evidence>
<accession>A0AAW0EA10</accession>
<dbReference type="PANTHER" id="PTHR31382:SF4">
    <property type="entry name" value="NA(+)_H(+) ANTIPORTER"/>
    <property type="match status" value="1"/>
</dbReference>
<evidence type="ECO:0000256" key="5">
    <source>
        <dbReference type="ARBA" id="ARBA00022692"/>
    </source>
</evidence>
<dbReference type="PANTHER" id="PTHR31382">
    <property type="entry name" value="NA(+)/H(+) ANTIPORTER"/>
    <property type="match status" value="1"/>
</dbReference>
<dbReference type="InterPro" id="IPR006153">
    <property type="entry name" value="Cation/H_exchanger_TM"/>
</dbReference>
<keyword evidence="6 12" id="KW-1133">Transmembrane helix</keyword>
<organism evidence="14 15">
    <name type="scientific">Paramarasmius palmivorus</name>
    <dbReference type="NCBI Taxonomy" id="297713"/>
    <lineage>
        <taxon>Eukaryota</taxon>
        <taxon>Fungi</taxon>
        <taxon>Dikarya</taxon>
        <taxon>Basidiomycota</taxon>
        <taxon>Agaricomycotina</taxon>
        <taxon>Agaricomycetes</taxon>
        <taxon>Agaricomycetidae</taxon>
        <taxon>Agaricales</taxon>
        <taxon>Marasmiineae</taxon>
        <taxon>Marasmiaceae</taxon>
        <taxon>Paramarasmius</taxon>
    </lineage>
</organism>
<dbReference type="GO" id="GO:0042391">
    <property type="term" value="P:regulation of membrane potential"/>
    <property type="evidence" value="ECO:0007669"/>
    <property type="project" value="InterPro"/>
</dbReference>
<keyword evidence="8" id="KW-0406">Ion transport</keyword>
<feature type="transmembrane region" description="Helical" evidence="12">
    <location>
        <begin position="94"/>
        <end position="118"/>
    </location>
</feature>
<keyword evidence="3" id="KW-0813">Transport</keyword>
<evidence type="ECO:0000256" key="8">
    <source>
        <dbReference type="ARBA" id="ARBA00023065"/>
    </source>
</evidence>
<comment type="similarity">
    <text evidence="2">Belongs to the fungal Na(+)/H(+) exchanger family.</text>
</comment>
<feature type="transmembrane region" description="Helical" evidence="12">
    <location>
        <begin position="167"/>
        <end position="192"/>
    </location>
</feature>
<evidence type="ECO:0000259" key="13">
    <source>
        <dbReference type="Pfam" id="PF00999"/>
    </source>
</evidence>
<comment type="caution">
    <text evidence="14">The sequence shown here is derived from an EMBL/GenBank/DDBJ whole genome shotgun (WGS) entry which is preliminary data.</text>
</comment>
<keyword evidence="15" id="KW-1185">Reference proteome</keyword>
<dbReference type="Proteomes" id="UP001383192">
    <property type="component" value="Unassembled WGS sequence"/>
</dbReference>
<evidence type="ECO:0000313" key="15">
    <source>
        <dbReference type="Proteomes" id="UP001383192"/>
    </source>
</evidence>
<evidence type="ECO:0000256" key="7">
    <source>
        <dbReference type="ARBA" id="ARBA00023053"/>
    </source>
</evidence>
<keyword evidence="10" id="KW-0739">Sodium transport</keyword>
<evidence type="ECO:0000256" key="6">
    <source>
        <dbReference type="ARBA" id="ARBA00022989"/>
    </source>
</evidence>
<evidence type="ECO:0000256" key="10">
    <source>
        <dbReference type="ARBA" id="ARBA00023201"/>
    </source>
</evidence>
<evidence type="ECO:0000256" key="4">
    <source>
        <dbReference type="ARBA" id="ARBA00022449"/>
    </source>
</evidence>
<dbReference type="AlphaFoldDB" id="A0AAW0EA10"/>
<proteinExistence type="inferred from homology"/>
<dbReference type="GO" id="GO:0015385">
    <property type="term" value="F:sodium:proton antiporter activity"/>
    <property type="evidence" value="ECO:0007669"/>
    <property type="project" value="InterPro"/>
</dbReference>
<feature type="transmembrane region" description="Helical" evidence="12">
    <location>
        <begin position="125"/>
        <end position="147"/>
    </location>
</feature>
<dbReference type="InterPro" id="IPR004712">
    <property type="entry name" value="Na+/H+_antiporter_fungi"/>
</dbReference>
<protein>
    <recommendedName>
        <fullName evidence="13">Cation/H+ exchanger transmembrane domain-containing protein</fullName>
    </recommendedName>
</protein>
<feature type="domain" description="Cation/H+ exchanger transmembrane" evidence="13">
    <location>
        <begin position="8"/>
        <end position="190"/>
    </location>
</feature>
<dbReference type="GO" id="GO:0036376">
    <property type="term" value="P:sodium ion export across plasma membrane"/>
    <property type="evidence" value="ECO:0007669"/>
    <property type="project" value="InterPro"/>
</dbReference>